<dbReference type="GeneID" id="100908793"/>
<name>A0AAJ6QUE5_9ACAR</name>
<evidence type="ECO:0000313" key="13">
    <source>
        <dbReference type="RefSeq" id="XP_003744247.1"/>
    </source>
</evidence>
<dbReference type="InterPro" id="IPR015943">
    <property type="entry name" value="WD40/YVTN_repeat-like_dom_sf"/>
</dbReference>
<keyword evidence="6" id="KW-0156">Chromatin regulator</keyword>
<evidence type="ECO:0000256" key="7">
    <source>
        <dbReference type="ARBA" id="ARBA00023204"/>
    </source>
</evidence>
<dbReference type="Gene3D" id="2.130.10.10">
    <property type="entry name" value="YVTN repeat-like/Quinoprotein amine dehydrogenase"/>
    <property type="match status" value="2"/>
</dbReference>
<feature type="domain" description="CAF1B/HIR1 beta-propeller" evidence="11">
    <location>
        <begin position="1"/>
        <end position="379"/>
    </location>
</feature>
<evidence type="ECO:0000256" key="9">
    <source>
        <dbReference type="PROSITE-ProRule" id="PRU00221"/>
    </source>
</evidence>
<keyword evidence="4" id="KW-0677">Repeat</keyword>
<evidence type="ECO:0000256" key="5">
    <source>
        <dbReference type="ARBA" id="ARBA00022763"/>
    </source>
</evidence>
<dbReference type="Pfam" id="PF24105">
    <property type="entry name" value="Beta-prop_CAF1B_HIR1"/>
    <property type="match status" value="1"/>
</dbReference>
<comment type="subcellular location">
    <subcellularLocation>
        <location evidence="1">Nucleus</location>
    </subcellularLocation>
</comment>
<evidence type="ECO:0000256" key="4">
    <source>
        <dbReference type="ARBA" id="ARBA00022737"/>
    </source>
</evidence>
<dbReference type="GO" id="GO:0006334">
    <property type="term" value="P:nucleosome assembly"/>
    <property type="evidence" value="ECO:0007669"/>
    <property type="project" value="TreeGrafter"/>
</dbReference>
<dbReference type="GO" id="GO:0006281">
    <property type="term" value="P:DNA repair"/>
    <property type="evidence" value="ECO:0007669"/>
    <property type="project" value="UniProtKB-KW"/>
</dbReference>
<evidence type="ECO:0000256" key="6">
    <source>
        <dbReference type="ARBA" id="ARBA00022853"/>
    </source>
</evidence>
<protein>
    <submittedName>
        <fullName evidence="13">Chromatin assembly factor 1 subunit B</fullName>
    </submittedName>
</protein>
<dbReference type="PROSITE" id="PS50082">
    <property type="entry name" value="WD_REPEATS_2"/>
    <property type="match status" value="2"/>
</dbReference>
<sequence>MKCLVPQLAWWLDTSPLFSVDFQPKNDDKELRIATCGTDTHIRIWWLKLELEADGNKDKQIDIELRADLTRHQRTVNIVRFSNSGEILASGDDEANIILWRVLSSEAPQLFDSTENKENWQVHKILRGHVEDICDLQWSLRDSCLVSGSVDSTAIIWDAETGRSMSFLKERKGFIQGVAYDPRGQFVVTLSSDRQMYVYSTHTRKRVWVASKAEVVMGDGSKLSTRLFYDDTLKSFCRRPDFSPDGEFLIAPSGVIEKDGKLTNCVYIFHRSDFSKPIAYIPTATKFTTTVRFSKKFYKTRREPGSETVIKLPYRMIFAAATVDSIMVCDTETFTPFAMIADAHYARISDLTWSPDNSKLLASSTDGYCSFVFFEKCELGDLYTGDLPHLSAIDEIPKRKRKPKKEGAESNESPSGKKGDLDDEGDNEGDSDKMDSDEDEVNLDETQNSNDSGDEKSS</sequence>
<dbReference type="InterPro" id="IPR019775">
    <property type="entry name" value="WD40_repeat_CS"/>
</dbReference>
<dbReference type="PROSITE" id="PS50294">
    <property type="entry name" value="WD_REPEATS_REGION"/>
    <property type="match status" value="2"/>
</dbReference>
<dbReference type="SMART" id="SM00320">
    <property type="entry name" value="WD40"/>
    <property type="match status" value="5"/>
</dbReference>
<comment type="similarity">
    <text evidence="2">Belongs to the WD repeat HIR1 family.</text>
</comment>
<dbReference type="GO" id="GO:0033186">
    <property type="term" value="C:CAF-1 complex"/>
    <property type="evidence" value="ECO:0007669"/>
    <property type="project" value="TreeGrafter"/>
</dbReference>
<feature type="region of interest" description="Disordered" evidence="10">
    <location>
        <begin position="398"/>
        <end position="458"/>
    </location>
</feature>
<dbReference type="SUPFAM" id="SSF50978">
    <property type="entry name" value="WD40 repeat-like"/>
    <property type="match status" value="1"/>
</dbReference>
<dbReference type="InterPro" id="IPR045145">
    <property type="entry name" value="PTHR15271"/>
</dbReference>
<proteinExistence type="inferred from homology"/>
<gene>
    <name evidence="13" type="primary">LOC100908793</name>
</gene>
<dbReference type="CTD" id="36107"/>
<evidence type="ECO:0000256" key="3">
    <source>
        <dbReference type="ARBA" id="ARBA00022574"/>
    </source>
</evidence>
<dbReference type="InterPro" id="IPR036322">
    <property type="entry name" value="WD40_repeat_dom_sf"/>
</dbReference>
<dbReference type="InterPro" id="IPR055410">
    <property type="entry name" value="Beta-prop_CAF1B_HIR1"/>
</dbReference>
<keyword evidence="3 9" id="KW-0853">WD repeat</keyword>
<organism evidence="12 13">
    <name type="scientific">Galendromus occidentalis</name>
    <name type="common">western predatory mite</name>
    <dbReference type="NCBI Taxonomy" id="34638"/>
    <lineage>
        <taxon>Eukaryota</taxon>
        <taxon>Metazoa</taxon>
        <taxon>Ecdysozoa</taxon>
        <taxon>Arthropoda</taxon>
        <taxon>Chelicerata</taxon>
        <taxon>Arachnida</taxon>
        <taxon>Acari</taxon>
        <taxon>Parasitiformes</taxon>
        <taxon>Mesostigmata</taxon>
        <taxon>Gamasina</taxon>
        <taxon>Phytoseioidea</taxon>
        <taxon>Phytoseiidae</taxon>
        <taxon>Typhlodrominae</taxon>
        <taxon>Galendromus</taxon>
    </lineage>
</organism>
<keyword evidence="8" id="KW-0539">Nucleus</keyword>
<reference evidence="13" key="1">
    <citation type="submission" date="2025-08" db="UniProtKB">
        <authorList>
            <consortium name="RefSeq"/>
        </authorList>
    </citation>
    <scope>IDENTIFICATION</scope>
</reference>
<dbReference type="GO" id="GO:0006335">
    <property type="term" value="P:DNA replication-dependent chromatin assembly"/>
    <property type="evidence" value="ECO:0007669"/>
    <property type="project" value="InterPro"/>
</dbReference>
<keyword evidence="12" id="KW-1185">Reference proteome</keyword>
<accession>A0AAJ6QUE5</accession>
<dbReference type="GO" id="GO:0005634">
    <property type="term" value="C:nucleus"/>
    <property type="evidence" value="ECO:0007669"/>
    <property type="project" value="UniProtKB-SubCell"/>
</dbReference>
<dbReference type="AlphaFoldDB" id="A0AAJ6QUE5"/>
<dbReference type="PANTHER" id="PTHR15271:SF4">
    <property type="entry name" value="CHROMATIN ASSEMBLY FACTOR 1 SUBUNIT B"/>
    <property type="match status" value="1"/>
</dbReference>
<dbReference type="InterPro" id="IPR001680">
    <property type="entry name" value="WD40_rpt"/>
</dbReference>
<evidence type="ECO:0000256" key="10">
    <source>
        <dbReference type="SAM" id="MobiDB-lite"/>
    </source>
</evidence>
<evidence type="ECO:0000256" key="1">
    <source>
        <dbReference type="ARBA" id="ARBA00004123"/>
    </source>
</evidence>
<evidence type="ECO:0000256" key="2">
    <source>
        <dbReference type="ARBA" id="ARBA00007306"/>
    </source>
</evidence>
<evidence type="ECO:0000256" key="8">
    <source>
        <dbReference type="ARBA" id="ARBA00023242"/>
    </source>
</evidence>
<dbReference type="PROSITE" id="PS00678">
    <property type="entry name" value="WD_REPEATS_1"/>
    <property type="match status" value="1"/>
</dbReference>
<dbReference type="Proteomes" id="UP000694867">
    <property type="component" value="Unplaced"/>
</dbReference>
<evidence type="ECO:0000313" key="12">
    <source>
        <dbReference type="Proteomes" id="UP000694867"/>
    </source>
</evidence>
<feature type="repeat" description="WD" evidence="9">
    <location>
        <begin position="69"/>
        <end position="110"/>
    </location>
</feature>
<dbReference type="KEGG" id="goe:100908793"/>
<dbReference type="PANTHER" id="PTHR15271">
    <property type="entry name" value="CHROMATIN ASSEMBLY FACTOR 1 SUBUNIT B"/>
    <property type="match status" value="1"/>
</dbReference>
<evidence type="ECO:0000259" key="11">
    <source>
        <dbReference type="Pfam" id="PF24105"/>
    </source>
</evidence>
<keyword evidence="7" id="KW-0234">DNA repair</keyword>
<keyword evidence="5" id="KW-0227">DNA damage</keyword>
<dbReference type="RefSeq" id="XP_003744247.1">
    <property type="nucleotide sequence ID" value="XM_003744199.1"/>
</dbReference>
<feature type="compositionally biased region" description="Acidic residues" evidence="10">
    <location>
        <begin position="421"/>
        <end position="443"/>
    </location>
</feature>
<feature type="repeat" description="WD" evidence="9">
    <location>
        <begin position="126"/>
        <end position="167"/>
    </location>
</feature>